<dbReference type="GO" id="GO:0018658">
    <property type="term" value="F:salicylate 1-monooxygenase activity"/>
    <property type="evidence" value="ECO:0007669"/>
    <property type="project" value="UniProtKB-EC"/>
</dbReference>
<evidence type="ECO:0000259" key="5">
    <source>
        <dbReference type="Pfam" id="PF01494"/>
    </source>
</evidence>
<dbReference type="InterPro" id="IPR002938">
    <property type="entry name" value="FAD-bd"/>
</dbReference>
<keyword evidence="3" id="KW-0274">FAD</keyword>
<gene>
    <name evidence="6" type="ORF">HDF23_002771</name>
</gene>
<dbReference type="Proteomes" id="UP000541583">
    <property type="component" value="Unassembled WGS sequence"/>
</dbReference>
<reference evidence="6 7" key="1">
    <citation type="submission" date="2020-08" db="EMBL/GenBank/DDBJ databases">
        <title>Genomic Encyclopedia of Type Strains, Phase IV (KMG-V): Genome sequencing to study the core and pangenomes of soil and plant-associated prokaryotes.</title>
        <authorList>
            <person name="Whitman W."/>
        </authorList>
    </citation>
    <scope>NUCLEOTIDE SEQUENCE [LARGE SCALE GENOMIC DNA]</scope>
    <source>
        <strain evidence="6 7">ANJLi2</strain>
    </source>
</reference>
<dbReference type="Gene3D" id="3.50.50.60">
    <property type="entry name" value="FAD/NAD(P)-binding domain"/>
    <property type="match status" value="1"/>
</dbReference>
<evidence type="ECO:0000256" key="3">
    <source>
        <dbReference type="ARBA" id="ARBA00022827"/>
    </source>
</evidence>
<dbReference type="SUPFAM" id="SSF51905">
    <property type="entry name" value="FAD/NAD(P)-binding domain"/>
    <property type="match status" value="1"/>
</dbReference>
<sequence>MIKKLRVVVAGGGLVGLTVGIALKRMGADVIVCEQAAEIRAAGASIGLWKNALDVLEDLGMGQQMRNVGTPIEAWFYNAAGHRFKAEGFGAEDHSFVLYPRPQLNNILAAAMGQDNINLKARVVGFEESADEVKVLLENGEHILADLLIGADGVYSKVRNQLLPNYTAQEHKGHHVWRALLPSGDEPAVGSVLTVGHERTRGGYFQTYGNETTWMINQFDSVEPTGSKKEEALKRAALMNDNGWGDALIKLIGRTPEEMILHNQIMFVPPLPSWVSQRVALIGDAAHGLSPHISAGGTLGIEDVIVLTKALKANSSLTTALKVYEANRIPHYNKVRQLSWNVEIARDAKDYAREYATFSHWMLNDGYKESRS</sequence>
<accession>A0ABR6PJR3</accession>
<dbReference type="PANTHER" id="PTHR46496">
    <property type="match status" value="1"/>
</dbReference>
<dbReference type="PANTHER" id="PTHR46496:SF1">
    <property type="entry name" value="ZEAXANTHIN EPOXIDASE, CHLOROPLASTIC"/>
    <property type="match status" value="1"/>
</dbReference>
<proteinExistence type="predicted"/>
<evidence type="ECO:0000313" key="7">
    <source>
        <dbReference type="Proteomes" id="UP000541583"/>
    </source>
</evidence>
<dbReference type="InterPro" id="IPR036188">
    <property type="entry name" value="FAD/NAD-bd_sf"/>
</dbReference>
<dbReference type="EC" id="1.14.13.1" evidence="6"/>
<dbReference type="Pfam" id="PF01494">
    <property type="entry name" value="FAD_binding_3"/>
    <property type="match status" value="1"/>
</dbReference>
<keyword evidence="7" id="KW-1185">Reference proteome</keyword>
<evidence type="ECO:0000313" key="6">
    <source>
        <dbReference type="EMBL" id="MBB6110015.1"/>
    </source>
</evidence>
<name>A0ABR6PJR3_9SPHI</name>
<keyword evidence="2" id="KW-0285">Flavoprotein</keyword>
<evidence type="ECO:0000256" key="1">
    <source>
        <dbReference type="ARBA" id="ARBA00001974"/>
    </source>
</evidence>
<dbReference type="EMBL" id="JACHCB010000006">
    <property type="protein sequence ID" value="MBB6110015.1"/>
    <property type="molecule type" value="Genomic_DNA"/>
</dbReference>
<evidence type="ECO:0000256" key="2">
    <source>
        <dbReference type="ARBA" id="ARBA00022630"/>
    </source>
</evidence>
<comment type="cofactor">
    <cofactor evidence="1">
        <name>FAD</name>
        <dbReference type="ChEBI" id="CHEBI:57692"/>
    </cofactor>
</comment>
<feature type="domain" description="FAD-binding" evidence="5">
    <location>
        <begin position="5"/>
        <end position="337"/>
    </location>
</feature>
<evidence type="ECO:0000256" key="4">
    <source>
        <dbReference type="ARBA" id="ARBA00023002"/>
    </source>
</evidence>
<comment type="caution">
    <text evidence="6">The sequence shown here is derived from an EMBL/GenBank/DDBJ whole genome shotgun (WGS) entry which is preliminary data.</text>
</comment>
<dbReference type="PRINTS" id="PR00420">
    <property type="entry name" value="RNGMNOXGNASE"/>
</dbReference>
<keyword evidence="4 6" id="KW-0560">Oxidoreductase</keyword>
<organism evidence="6 7">
    <name type="scientific">Mucilaginibacter lappiensis</name>
    <dbReference type="NCBI Taxonomy" id="354630"/>
    <lineage>
        <taxon>Bacteria</taxon>
        <taxon>Pseudomonadati</taxon>
        <taxon>Bacteroidota</taxon>
        <taxon>Sphingobacteriia</taxon>
        <taxon>Sphingobacteriales</taxon>
        <taxon>Sphingobacteriaceae</taxon>
        <taxon>Mucilaginibacter</taxon>
    </lineage>
</organism>
<protein>
    <submittedName>
        <fullName evidence="6">Salicylate hydroxylase</fullName>
        <ecNumber evidence="6">1.14.13.1</ecNumber>
    </submittedName>
</protein>